<dbReference type="Proteomes" id="UP001216595">
    <property type="component" value="Unassembled WGS sequence"/>
</dbReference>
<feature type="domain" description="FAD-binding" evidence="3">
    <location>
        <begin position="9"/>
        <end position="344"/>
    </location>
</feature>
<keyword evidence="5" id="KW-1185">Reference proteome</keyword>
<name>A0ABT5IHB9_9CAUL</name>
<evidence type="ECO:0000313" key="5">
    <source>
        <dbReference type="Proteomes" id="UP001216595"/>
    </source>
</evidence>
<evidence type="ECO:0000256" key="1">
    <source>
        <dbReference type="ARBA" id="ARBA00023002"/>
    </source>
</evidence>
<keyword evidence="2" id="KW-0503">Monooxygenase</keyword>
<dbReference type="Pfam" id="PF01494">
    <property type="entry name" value="FAD_binding_3"/>
    <property type="match status" value="1"/>
</dbReference>
<dbReference type="Gene3D" id="3.50.50.60">
    <property type="entry name" value="FAD/NAD(P)-binding domain"/>
    <property type="match status" value="1"/>
</dbReference>
<keyword evidence="1" id="KW-0560">Oxidoreductase</keyword>
<evidence type="ECO:0000259" key="3">
    <source>
        <dbReference type="Pfam" id="PF01494"/>
    </source>
</evidence>
<dbReference type="InterPro" id="IPR050493">
    <property type="entry name" value="FAD-dep_Monooxygenase_BioMet"/>
</dbReference>
<dbReference type="Gene3D" id="3.30.9.10">
    <property type="entry name" value="D-Amino Acid Oxidase, subunit A, domain 2"/>
    <property type="match status" value="1"/>
</dbReference>
<reference evidence="4 5" key="1">
    <citation type="submission" date="2023-01" db="EMBL/GenBank/DDBJ databases">
        <title>Novel species of the genus Asticcacaulis isolated from rivers.</title>
        <authorList>
            <person name="Lu H."/>
        </authorList>
    </citation>
    <scope>NUCLEOTIDE SEQUENCE [LARGE SCALE GENOMIC DNA]</scope>
    <source>
        <strain evidence="4 5">DXS10W</strain>
    </source>
</reference>
<dbReference type="PANTHER" id="PTHR13789:SF309">
    <property type="entry name" value="PUTATIVE (AFU_ORTHOLOGUE AFUA_6G14510)-RELATED"/>
    <property type="match status" value="1"/>
</dbReference>
<dbReference type="EMBL" id="JAQQKW010000009">
    <property type="protein sequence ID" value="MDC7695529.1"/>
    <property type="molecule type" value="Genomic_DNA"/>
</dbReference>
<dbReference type="InterPro" id="IPR002938">
    <property type="entry name" value="FAD-bd"/>
</dbReference>
<dbReference type="PRINTS" id="PR00420">
    <property type="entry name" value="RNGMNOXGNASE"/>
</dbReference>
<gene>
    <name evidence="4" type="ORF">PQU94_14705</name>
</gene>
<organism evidence="4 5">
    <name type="scientific">Asticcacaulis currens</name>
    <dbReference type="NCBI Taxonomy" id="2984210"/>
    <lineage>
        <taxon>Bacteria</taxon>
        <taxon>Pseudomonadati</taxon>
        <taxon>Pseudomonadota</taxon>
        <taxon>Alphaproteobacteria</taxon>
        <taxon>Caulobacterales</taxon>
        <taxon>Caulobacteraceae</taxon>
        <taxon>Asticcacaulis</taxon>
    </lineage>
</organism>
<dbReference type="SUPFAM" id="SSF51905">
    <property type="entry name" value="FAD/NAD(P)-binding domain"/>
    <property type="match status" value="1"/>
</dbReference>
<accession>A0ABT5IHB9</accession>
<proteinExistence type="predicted"/>
<evidence type="ECO:0000256" key="2">
    <source>
        <dbReference type="ARBA" id="ARBA00023033"/>
    </source>
</evidence>
<evidence type="ECO:0000313" key="4">
    <source>
        <dbReference type="EMBL" id="MDC7695529.1"/>
    </source>
</evidence>
<dbReference type="InterPro" id="IPR036188">
    <property type="entry name" value="FAD/NAD-bd_sf"/>
</dbReference>
<sequence length="427" mass="47055">MPLLRSIYKTAIVGAGTTGLALAGFLKADGHAVELFERFETPRPLGAGLLLQPSGLAVLARLGLDDKLITLSAPVHHLYGETQRGTVIFDLDYRSLAPHLFGLGTHRASLFQVLYDHVVSLGVPIHTGCDAVETHTQADGQMSLRLAGGRDAGPFDLIIDASGRHSKLALRHGAIAHDTPCPYAALWGVVHDLEGFSKDHLLQRYDAARVMIGTLPLGQTPTDPRPHMAFFWSLPARDRTKVHAAGLATWQEGVTRYWPQMAPFVAQFADFDQLTFAEYGHRVMKRWHDGRLVFTGDAAHPISPQLGQGANLGLCDALILSEALSRSATPEDAIADYSRARKAHLTFYQIASRWMTPFFQSDQTLAPWVRDRTFGLMCRMPWMKQEMLRTLSGIKTGLFSHLDPGDWHAPYRLRPGASPSGSIIDRT</sequence>
<comment type="caution">
    <text evidence="4">The sequence shown here is derived from an EMBL/GenBank/DDBJ whole genome shotgun (WGS) entry which is preliminary data.</text>
</comment>
<protein>
    <submittedName>
        <fullName evidence="4">NAD(P)/FAD-dependent oxidoreductase</fullName>
    </submittedName>
</protein>
<dbReference type="PANTHER" id="PTHR13789">
    <property type="entry name" value="MONOOXYGENASE"/>
    <property type="match status" value="1"/>
</dbReference>
<dbReference type="RefSeq" id="WP_272742189.1">
    <property type="nucleotide sequence ID" value="NZ_JAQQKW010000009.1"/>
</dbReference>